<dbReference type="SUPFAM" id="SSF52833">
    <property type="entry name" value="Thioredoxin-like"/>
    <property type="match status" value="1"/>
</dbReference>
<protein>
    <submittedName>
        <fullName evidence="2">Alkyl hydroperoxide reductase/ Thiol specific antioxidant/ Mal allergen</fullName>
    </submittedName>
</protein>
<dbReference type="InterPro" id="IPR050553">
    <property type="entry name" value="Thioredoxin_ResA/DsbE_sf"/>
</dbReference>
<dbReference type="Gene3D" id="3.40.30.10">
    <property type="entry name" value="Glutaredoxin"/>
    <property type="match status" value="1"/>
</dbReference>
<feature type="region of interest" description="Disordered" evidence="1">
    <location>
        <begin position="162"/>
        <end position="184"/>
    </location>
</feature>
<dbReference type="InterPro" id="IPR036249">
    <property type="entry name" value="Thioredoxin-like_sf"/>
</dbReference>
<evidence type="ECO:0000313" key="2">
    <source>
        <dbReference type="EMBL" id="SPS05440.1"/>
    </source>
</evidence>
<dbReference type="EMBL" id="LS423452">
    <property type="protein sequence ID" value="SPS05440.1"/>
    <property type="molecule type" value="Genomic_DNA"/>
</dbReference>
<gene>
    <name evidence="2" type="ORF">NITFAB_1030</name>
</gene>
<reference evidence="2" key="1">
    <citation type="submission" date="2018-05" db="EMBL/GenBank/DDBJ databases">
        <authorList>
            <person name="Lanie J.A."/>
            <person name="Ng W.-L."/>
            <person name="Kazmierczak K.M."/>
            <person name="Andrzejewski T.M."/>
            <person name="Davidsen T.M."/>
            <person name="Wayne K.J."/>
            <person name="Tettelin H."/>
            <person name="Glass J.I."/>
            <person name="Rusch D."/>
            <person name="Podicherti R."/>
            <person name="Tsui H.-C.T."/>
            <person name="Winkler M.E."/>
        </authorList>
    </citation>
    <scope>NUCLEOTIDE SEQUENCE</scope>
    <source>
        <strain evidence="2">KNB</strain>
    </source>
</reference>
<accession>A0A2X0QUH3</accession>
<dbReference type="PANTHER" id="PTHR42852:SF13">
    <property type="entry name" value="PROTEIN DIPZ"/>
    <property type="match status" value="1"/>
</dbReference>
<proteinExistence type="predicted"/>
<name>A0A2X0QUH3_9PROT</name>
<feature type="compositionally biased region" description="Polar residues" evidence="1">
    <location>
        <begin position="165"/>
        <end position="177"/>
    </location>
</feature>
<evidence type="ECO:0000256" key="1">
    <source>
        <dbReference type="SAM" id="MobiDB-lite"/>
    </source>
</evidence>
<organism evidence="2">
    <name type="scientific">Candidatus Nitrotoga fabula</name>
    <dbReference type="NCBI Taxonomy" id="2182327"/>
    <lineage>
        <taxon>Bacteria</taxon>
        <taxon>Pseudomonadati</taxon>
        <taxon>Pseudomonadota</taxon>
        <taxon>Betaproteobacteria</taxon>
        <taxon>Nitrosomonadales</taxon>
        <taxon>Gallionellaceae</taxon>
        <taxon>Candidatus Nitrotoga</taxon>
    </lineage>
</organism>
<dbReference type="AlphaFoldDB" id="A0A2X0QUH3"/>
<sequence>MNEIPTIPDWQISQWFNTPTPLTQAGMRGRVVLLHAFQMLCPGCVSHSVPQAERVHREFAESGVSVIGLHTVFEHHAAMTPVGLEAFLHEYRITHPVGVDQMTPGEPVPVTMRKYKLRGTPSLMLLDRAGHLRMHEFGRVDDLHLGVAIGRLLMEEKPMTDELQRQSVRNGRTTNCDEQGCEVS</sequence>
<dbReference type="PANTHER" id="PTHR42852">
    <property type="entry name" value="THIOL:DISULFIDE INTERCHANGE PROTEIN DSBE"/>
    <property type="match status" value="1"/>
</dbReference>